<name>A0A0A9CYS5_ARUDO</name>
<accession>A0A0A9CYS5</accession>
<organism evidence="1">
    <name type="scientific">Arundo donax</name>
    <name type="common">Giant reed</name>
    <name type="synonym">Donax arundinaceus</name>
    <dbReference type="NCBI Taxonomy" id="35708"/>
    <lineage>
        <taxon>Eukaryota</taxon>
        <taxon>Viridiplantae</taxon>
        <taxon>Streptophyta</taxon>
        <taxon>Embryophyta</taxon>
        <taxon>Tracheophyta</taxon>
        <taxon>Spermatophyta</taxon>
        <taxon>Magnoliopsida</taxon>
        <taxon>Liliopsida</taxon>
        <taxon>Poales</taxon>
        <taxon>Poaceae</taxon>
        <taxon>PACMAD clade</taxon>
        <taxon>Arundinoideae</taxon>
        <taxon>Arundineae</taxon>
        <taxon>Arundo</taxon>
    </lineage>
</organism>
<dbReference type="AlphaFoldDB" id="A0A0A9CYS5"/>
<sequence>MLLGTGRQPADIYRFSTMLLLINSQSQVNYGHNLVTTRGMHKPGSMVSRNTGVCWYIGDGKKANLLSKHASTTFSSTIAKFCPMQVRGPCPNGMYICASLHAAATLLANRSGRNSPASGPQASLSRCSIDLTTWMIVPRTLRLHASSAMLDAKGAVSPGSPS</sequence>
<reference evidence="1" key="2">
    <citation type="journal article" date="2015" name="Data Brief">
        <title>Shoot transcriptome of the giant reed, Arundo donax.</title>
        <authorList>
            <person name="Barrero R.A."/>
            <person name="Guerrero F.D."/>
            <person name="Moolhuijzen P."/>
            <person name="Goolsby J.A."/>
            <person name="Tidwell J."/>
            <person name="Bellgard S.E."/>
            <person name="Bellgard M.I."/>
        </authorList>
    </citation>
    <scope>NUCLEOTIDE SEQUENCE</scope>
    <source>
        <tissue evidence="1">Shoot tissue taken approximately 20 cm above the soil surface</tissue>
    </source>
</reference>
<reference evidence="1" key="1">
    <citation type="submission" date="2014-09" db="EMBL/GenBank/DDBJ databases">
        <authorList>
            <person name="Magalhaes I.L.F."/>
            <person name="Oliveira U."/>
            <person name="Santos F.R."/>
            <person name="Vidigal T.H.D.A."/>
            <person name="Brescovit A.D."/>
            <person name="Santos A.J."/>
        </authorList>
    </citation>
    <scope>NUCLEOTIDE SEQUENCE</scope>
    <source>
        <tissue evidence="1">Shoot tissue taken approximately 20 cm above the soil surface</tissue>
    </source>
</reference>
<protein>
    <submittedName>
        <fullName evidence="1">Uncharacterized protein</fullName>
    </submittedName>
</protein>
<proteinExistence type="predicted"/>
<dbReference type="EMBL" id="GBRH01217144">
    <property type="protein sequence ID" value="JAD80751.1"/>
    <property type="molecule type" value="Transcribed_RNA"/>
</dbReference>
<evidence type="ECO:0000313" key="1">
    <source>
        <dbReference type="EMBL" id="JAD80751.1"/>
    </source>
</evidence>